<dbReference type="Ensembl" id="ENSCUST00005004857.1">
    <property type="protein sequence ID" value="ENSCUSP00005004653.1"/>
    <property type="gene ID" value="ENSCUSG00005003024.1"/>
</dbReference>
<name>A0A8C3TUX5_CATUS</name>
<proteinExistence type="predicted"/>
<organism evidence="1 2">
    <name type="scientific">Catharus ustulatus</name>
    <name type="common">Russet-backed thrush</name>
    <name type="synonym">Hylocichla ustulatus</name>
    <dbReference type="NCBI Taxonomy" id="91951"/>
    <lineage>
        <taxon>Eukaryota</taxon>
        <taxon>Metazoa</taxon>
        <taxon>Chordata</taxon>
        <taxon>Craniata</taxon>
        <taxon>Vertebrata</taxon>
        <taxon>Euteleostomi</taxon>
        <taxon>Archelosauria</taxon>
        <taxon>Archosauria</taxon>
        <taxon>Dinosauria</taxon>
        <taxon>Saurischia</taxon>
        <taxon>Theropoda</taxon>
        <taxon>Coelurosauria</taxon>
        <taxon>Aves</taxon>
        <taxon>Neognathae</taxon>
        <taxon>Neoaves</taxon>
        <taxon>Telluraves</taxon>
        <taxon>Australaves</taxon>
        <taxon>Passeriformes</taxon>
        <taxon>Turdidae</taxon>
        <taxon>Catharus</taxon>
    </lineage>
</organism>
<sequence>MPAVPSGIGSLEGDHSMPQELKPLWGKWPSQWCDHSLWLVTKLKSGPVLSAFDKALSPERALCCSPHDQNTLMAFLGWGAMAHSGRCCSPGHSCTDSSAGATSQSPTAEVMSCPSSAGAFLISWLCQVLRAPCAATSVA</sequence>
<keyword evidence="2" id="KW-1185">Reference proteome</keyword>
<accession>A0A8C3TUX5</accession>
<reference evidence="1" key="2">
    <citation type="submission" date="2025-08" db="UniProtKB">
        <authorList>
            <consortium name="Ensembl"/>
        </authorList>
    </citation>
    <scope>IDENTIFICATION</scope>
</reference>
<evidence type="ECO:0000313" key="1">
    <source>
        <dbReference type="Ensembl" id="ENSCUSP00005004653.1"/>
    </source>
</evidence>
<reference evidence="1" key="1">
    <citation type="submission" date="2020-10" db="EMBL/GenBank/DDBJ databases">
        <title>Catharus ustulatus (Swainson's thrush) genome, bCatUst1, primary haplotype v2.</title>
        <authorList>
            <person name="Delmore K."/>
            <person name="Vafadar M."/>
            <person name="Formenti G."/>
            <person name="Chow W."/>
            <person name="Pelan S."/>
            <person name="Howe K."/>
            <person name="Rhie A."/>
            <person name="Mountcastle J."/>
            <person name="Haase B."/>
            <person name="Fedrigo O."/>
            <person name="Jarvis E.D."/>
        </authorList>
    </citation>
    <scope>NUCLEOTIDE SEQUENCE [LARGE SCALE GENOMIC DNA]</scope>
</reference>
<dbReference type="Proteomes" id="UP000694563">
    <property type="component" value="Chromosome 10"/>
</dbReference>
<reference evidence="1" key="3">
    <citation type="submission" date="2025-09" db="UniProtKB">
        <authorList>
            <consortium name="Ensembl"/>
        </authorList>
    </citation>
    <scope>IDENTIFICATION</scope>
</reference>
<dbReference type="AlphaFoldDB" id="A0A8C3TUX5"/>
<protein>
    <submittedName>
        <fullName evidence="1">Uncharacterized protein</fullName>
    </submittedName>
</protein>
<evidence type="ECO:0000313" key="2">
    <source>
        <dbReference type="Proteomes" id="UP000694563"/>
    </source>
</evidence>